<gene>
    <name evidence="4" type="ORF">GOB93_13520</name>
</gene>
<evidence type="ECO:0000313" key="5">
    <source>
        <dbReference type="Proteomes" id="UP000635278"/>
    </source>
</evidence>
<dbReference type="Pfam" id="PF08139">
    <property type="entry name" value="LPAM_1"/>
    <property type="match status" value="1"/>
</dbReference>
<keyword evidence="5" id="KW-1185">Reference proteome</keyword>
<evidence type="ECO:0000256" key="2">
    <source>
        <dbReference type="ARBA" id="ARBA00022729"/>
    </source>
</evidence>
<accession>A0ABX0JUG3</accession>
<protein>
    <recommendedName>
        <fullName evidence="1">Type IV secretion system putative lipoprotein virB7</fullName>
    </recommendedName>
</protein>
<evidence type="ECO:0000256" key="1">
    <source>
        <dbReference type="ARBA" id="ARBA00017922"/>
    </source>
</evidence>
<keyword evidence="2 3" id="KW-0732">Signal</keyword>
<organism evidence="4 5">
    <name type="scientific">Acetobacter musti</name>
    <dbReference type="NCBI Taxonomy" id="864732"/>
    <lineage>
        <taxon>Bacteria</taxon>
        <taxon>Pseudomonadati</taxon>
        <taxon>Pseudomonadota</taxon>
        <taxon>Alphaproteobacteria</taxon>
        <taxon>Acetobacterales</taxon>
        <taxon>Acetobacteraceae</taxon>
        <taxon>Acetobacter</taxon>
    </lineage>
</organism>
<dbReference type="InterPro" id="IPR012640">
    <property type="entry name" value="Membr_lipoprot_lipid_attach_CS"/>
</dbReference>
<dbReference type="EMBL" id="WOTB01000018">
    <property type="protein sequence ID" value="NHN85653.1"/>
    <property type="molecule type" value="Genomic_DNA"/>
</dbReference>
<feature type="chain" id="PRO_5046914752" description="Type IV secretion system putative lipoprotein virB7" evidence="3">
    <location>
        <begin position="22"/>
        <end position="72"/>
    </location>
</feature>
<name>A0ABX0JUG3_9PROT</name>
<dbReference type="Proteomes" id="UP000635278">
    <property type="component" value="Unassembled WGS sequence"/>
</dbReference>
<dbReference type="PROSITE" id="PS51257">
    <property type="entry name" value="PROKAR_LIPOPROTEIN"/>
    <property type="match status" value="1"/>
</dbReference>
<comment type="caution">
    <text evidence="4">The sequence shown here is derived from an EMBL/GenBank/DDBJ whole genome shotgun (WGS) entry which is preliminary data.</text>
</comment>
<proteinExistence type="predicted"/>
<sequence length="72" mass="8308">MKRFLILASAAVLLAACSGHTPLTPRQEAHRDQTKLHRCNEISDRAARGRCLMAESRRHYLYEHPPGQRTRR</sequence>
<evidence type="ECO:0000256" key="3">
    <source>
        <dbReference type="SAM" id="SignalP"/>
    </source>
</evidence>
<feature type="signal peptide" evidence="3">
    <location>
        <begin position="1"/>
        <end position="21"/>
    </location>
</feature>
<evidence type="ECO:0000313" key="4">
    <source>
        <dbReference type="EMBL" id="NHN85653.1"/>
    </source>
</evidence>
<dbReference type="RefSeq" id="WP_173584041.1">
    <property type="nucleotide sequence ID" value="NZ_WOTB01000018.1"/>
</dbReference>
<reference evidence="4 5" key="1">
    <citation type="journal article" date="2020" name="Int. J. Syst. Evol. Microbiol.">
        <title>Novel acetic acid bacteria from cider fermentations: Acetobacter conturbans sp. nov. and Acetobacter fallax sp. nov.</title>
        <authorList>
            <person name="Sombolestani A.S."/>
            <person name="Cleenwerck I."/>
            <person name="Cnockaert M."/>
            <person name="Borremans W."/>
            <person name="Wieme A.D."/>
            <person name="De Vuyst L."/>
            <person name="Vandamme P."/>
        </authorList>
    </citation>
    <scope>NUCLEOTIDE SEQUENCE [LARGE SCALE GENOMIC DNA]</scope>
    <source>
        <strain evidence="4 5">LMG 30640</strain>
    </source>
</reference>